<proteinExistence type="predicted"/>
<dbReference type="GO" id="GO:0016746">
    <property type="term" value="F:acyltransferase activity"/>
    <property type="evidence" value="ECO:0007669"/>
    <property type="project" value="UniProtKB-KW"/>
</dbReference>
<evidence type="ECO:0000313" key="8">
    <source>
        <dbReference type="Proteomes" id="UP001254257"/>
    </source>
</evidence>
<dbReference type="PANTHER" id="PTHR10434">
    <property type="entry name" value="1-ACYL-SN-GLYCEROL-3-PHOSPHATE ACYLTRANSFERASE"/>
    <property type="match status" value="1"/>
</dbReference>
<keyword evidence="3" id="KW-0808">Transferase</keyword>
<keyword evidence="8" id="KW-1185">Reference proteome</keyword>
<dbReference type="SMART" id="SM00563">
    <property type="entry name" value="PlsC"/>
    <property type="match status" value="1"/>
</dbReference>
<name>A0ABU3SA27_9HYPH</name>
<evidence type="ECO:0000256" key="2">
    <source>
        <dbReference type="ARBA" id="ARBA00022516"/>
    </source>
</evidence>
<evidence type="ECO:0000313" key="7">
    <source>
        <dbReference type="EMBL" id="MDU0341643.1"/>
    </source>
</evidence>
<organism evidence="7 8">
    <name type="scientific">Bosea rubneri</name>
    <dbReference type="NCBI Taxonomy" id="3075434"/>
    <lineage>
        <taxon>Bacteria</taxon>
        <taxon>Pseudomonadati</taxon>
        <taxon>Pseudomonadota</taxon>
        <taxon>Alphaproteobacteria</taxon>
        <taxon>Hyphomicrobiales</taxon>
        <taxon>Boseaceae</taxon>
        <taxon>Bosea</taxon>
    </lineage>
</organism>
<evidence type="ECO:0000256" key="4">
    <source>
        <dbReference type="ARBA" id="ARBA00023098"/>
    </source>
</evidence>
<dbReference type="Pfam" id="PF01553">
    <property type="entry name" value="Acyltransferase"/>
    <property type="match status" value="1"/>
</dbReference>
<sequence>MNGLGPGAMLRMALISLGTLVLIPPQLVSMRLGPSHGFLFTRLFHRLVCRGLGVRAVIRGKPPGPGEGGLIVANHVSWLDIPVVGSLRPLSFVAKAEVATWPVIGWLSTLQRTVFIDRKRRGATAGVAAEMGQRLSDGQAVVLFAEGTTGDGTRVLPLRSSLLGAAHEAVRGEGEADGEVTVYPLCITYLGYHGLPGGRAVRSGLAWHGDTELAPHLKSILASGAVDVELAWGEPIRMGRKLSRKEATRLAEIAIRRSRQEAVTGRSRA</sequence>
<keyword evidence="4" id="KW-0443">Lipid metabolism</keyword>
<evidence type="ECO:0000256" key="1">
    <source>
        <dbReference type="ARBA" id="ARBA00005189"/>
    </source>
</evidence>
<evidence type="ECO:0000259" key="6">
    <source>
        <dbReference type="SMART" id="SM00563"/>
    </source>
</evidence>
<dbReference type="InterPro" id="IPR002123">
    <property type="entry name" value="Plipid/glycerol_acylTrfase"/>
</dbReference>
<comment type="caution">
    <text evidence="7">The sequence shown here is derived from an EMBL/GenBank/DDBJ whole genome shotgun (WGS) entry which is preliminary data.</text>
</comment>
<dbReference type="RefSeq" id="WP_316019456.1">
    <property type="nucleotide sequence ID" value="NZ_JAWDID010000026.1"/>
</dbReference>
<evidence type="ECO:0000256" key="3">
    <source>
        <dbReference type="ARBA" id="ARBA00022679"/>
    </source>
</evidence>
<reference evidence="7 8" key="1">
    <citation type="submission" date="2023-09" db="EMBL/GenBank/DDBJ databases">
        <title>Whole genome shotgun sequencing (WGS) of Bosea sp. ZW T0_25, isolated from stored onions (Allium cepa).</title>
        <authorList>
            <person name="Stoll D.A."/>
            <person name="Huch M."/>
        </authorList>
    </citation>
    <scope>NUCLEOTIDE SEQUENCE [LARGE SCALE GENOMIC DNA]</scope>
    <source>
        <strain evidence="7 8">ZW T0_25</strain>
    </source>
</reference>
<dbReference type="Proteomes" id="UP001254257">
    <property type="component" value="Unassembled WGS sequence"/>
</dbReference>
<evidence type="ECO:0000256" key="5">
    <source>
        <dbReference type="ARBA" id="ARBA00023315"/>
    </source>
</evidence>
<feature type="domain" description="Phospholipid/glycerol acyltransferase" evidence="6">
    <location>
        <begin position="69"/>
        <end position="190"/>
    </location>
</feature>
<dbReference type="SUPFAM" id="SSF69593">
    <property type="entry name" value="Glycerol-3-phosphate (1)-acyltransferase"/>
    <property type="match status" value="1"/>
</dbReference>
<protein>
    <submittedName>
        <fullName evidence="7">Lysophospholipid acyltransferase family protein</fullName>
    </submittedName>
</protein>
<gene>
    <name evidence="7" type="ORF">RKE40_17220</name>
</gene>
<dbReference type="PANTHER" id="PTHR10434:SF64">
    <property type="entry name" value="1-ACYL-SN-GLYCEROL-3-PHOSPHATE ACYLTRANSFERASE-RELATED"/>
    <property type="match status" value="1"/>
</dbReference>
<dbReference type="EMBL" id="JAWDID010000026">
    <property type="protein sequence ID" value="MDU0341643.1"/>
    <property type="molecule type" value="Genomic_DNA"/>
</dbReference>
<keyword evidence="2" id="KW-0444">Lipid biosynthesis</keyword>
<dbReference type="CDD" id="cd07989">
    <property type="entry name" value="LPLAT_AGPAT-like"/>
    <property type="match status" value="1"/>
</dbReference>
<keyword evidence="5 7" id="KW-0012">Acyltransferase</keyword>
<comment type="pathway">
    <text evidence="1">Lipid metabolism.</text>
</comment>
<accession>A0ABU3SA27</accession>